<gene>
    <name evidence="2" type="ORF">GTA08_BOTSDO08918</name>
</gene>
<keyword evidence="3" id="KW-1185">Reference proteome</keyword>
<comment type="caution">
    <text evidence="2">The sequence shown here is derived from an EMBL/GenBank/DDBJ whole genome shotgun (WGS) entry which is preliminary data.</text>
</comment>
<feature type="signal peptide" evidence="1">
    <location>
        <begin position="1"/>
        <end position="16"/>
    </location>
</feature>
<evidence type="ECO:0000313" key="3">
    <source>
        <dbReference type="Proteomes" id="UP000572817"/>
    </source>
</evidence>
<feature type="chain" id="PRO_5034446983" evidence="1">
    <location>
        <begin position="17"/>
        <end position="156"/>
    </location>
</feature>
<protein>
    <submittedName>
        <fullName evidence="2">Uncharacterized protein</fullName>
    </submittedName>
</protein>
<proteinExistence type="predicted"/>
<dbReference type="EMBL" id="WWBZ02000062">
    <property type="protein sequence ID" value="KAF4302756.1"/>
    <property type="molecule type" value="Genomic_DNA"/>
</dbReference>
<dbReference type="AlphaFoldDB" id="A0A8H4N1M2"/>
<reference evidence="2" key="1">
    <citation type="submission" date="2020-04" db="EMBL/GenBank/DDBJ databases">
        <title>Genome Assembly and Annotation of Botryosphaeria dothidea sdau 11-99, a Latent Pathogen of Apple Fruit Ring Rot in China.</title>
        <authorList>
            <person name="Yu C."/>
            <person name="Diao Y."/>
            <person name="Lu Q."/>
            <person name="Zhao J."/>
            <person name="Cui S."/>
            <person name="Peng C."/>
            <person name="He B."/>
            <person name="Liu H."/>
        </authorList>
    </citation>
    <scope>NUCLEOTIDE SEQUENCE [LARGE SCALE GENOMIC DNA]</scope>
    <source>
        <strain evidence="2">Sdau11-99</strain>
    </source>
</reference>
<name>A0A8H4N1M2_9PEZI</name>
<dbReference type="Proteomes" id="UP000572817">
    <property type="component" value="Unassembled WGS sequence"/>
</dbReference>
<keyword evidence="1" id="KW-0732">Signal</keyword>
<dbReference type="OrthoDB" id="5405000at2759"/>
<organism evidence="2 3">
    <name type="scientific">Botryosphaeria dothidea</name>
    <dbReference type="NCBI Taxonomy" id="55169"/>
    <lineage>
        <taxon>Eukaryota</taxon>
        <taxon>Fungi</taxon>
        <taxon>Dikarya</taxon>
        <taxon>Ascomycota</taxon>
        <taxon>Pezizomycotina</taxon>
        <taxon>Dothideomycetes</taxon>
        <taxon>Dothideomycetes incertae sedis</taxon>
        <taxon>Botryosphaeriales</taxon>
        <taxon>Botryosphaeriaceae</taxon>
        <taxon>Botryosphaeria</taxon>
    </lineage>
</organism>
<sequence>MRIATILAACSTAVLAQSTAEQYPYGYWDVNVTSACTDGCVGYLKNFTIVFHDDNRIVSDEQKEYHCYSSWAADTLVETKKCDNQYLDFALADKTIWTQTYLEIFQHFYWGGRGEPYPAVTVRGGVNLWNSITCSETRINDCEGSFRLNASTLLYS</sequence>
<accession>A0A8H4N1M2</accession>
<evidence type="ECO:0000313" key="2">
    <source>
        <dbReference type="EMBL" id="KAF4302756.1"/>
    </source>
</evidence>
<evidence type="ECO:0000256" key="1">
    <source>
        <dbReference type="SAM" id="SignalP"/>
    </source>
</evidence>